<evidence type="ECO:0000256" key="1">
    <source>
        <dbReference type="SAM" id="MobiDB-lite"/>
    </source>
</evidence>
<reference evidence="2" key="1">
    <citation type="submission" date="2021-07" db="EMBL/GenBank/DDBJ databases">
        <authorList>
            <person name="Catto M.A."/>
            <person name="Jacobson A."/>
            <person name="Kennedy G."/>
            <person name="Labadie P."/>
            <person name="Hunt B.G."/>
            <person name="Srinivasan R."/>
        </authorList>
    </citation>
    <scope>NUCLEOTIDE SEQUENCE</scope>
    <source>
        <strain evidence="2">PL_HMW_Pooled</strain>
        <tissue evidence="2">Head</tissue>
    </source>
</reference>
<comment type="caution">
    <text evidence="2">The sequence shown here is derived from an EMBL/GenBank/DDBJ whole genome shotgun (WGS) entry which is preliminary data.</text>
</comment>
<protein>
    <submittedName>
        <fullName evidence="2">Neurochondrin</fullName>
    </submittedName>
</protein>
<keyword evidence="3" id="KW-1185">Reference proteome</keyword>
<name>A0AAE1HMV2_9NEOP</name>
<feature type="region of interest" description="Disordered" evidence="1">
    <location>
        <begin position="76"/>
        <end position="109"/>
    </location>
</feature>
<dbReference type="Proteomes" id="UP001219518">
    <property type="component" value="Unassembled WGS sequence"/>
</dbReference>
<evidence type="ECO:0000313" key="2">
    <source>
        <dbReference type="EMBL" id="KAK3924250.1"/>
    </source>
</evidence>
<reference evidence="2" key="2">
    <citation type="journal article" date="2023" name="BMC Genomics">
        <title>Pest status, molecular evolution, and epigenetic factors derived from the genome assembly of Frankliniella fusca, a thysanopteran phytovirus vector.</title>
        <authorList>
            <person name="Catto M.A."/>
            <person name="Labadie P.E."/>
            <person name="Jacobson A.L."/>
            <person name="Kennedy G.G."/>
            <person name="Srinivasan R."/>
            <person name="Hunt B.G."/>
        </authorList>
    </citation>
    <scope>NUCLEOTIDE SEQUENCE</scope>
    <source>
        <strain evidence="2">PL_HMW_Pooled</strain>
    </source>
</reference>
<dbReference type="EMBL" id="JAHWGI010001169">
    <property type="protein sequence ID" value="KAK3924250.1"/>
    <property type="molecule type" value="Genomic_DNA"/>
</dbReference>
<evidence type="ECO:0000313" key="3">
    <source>
        <dbReference type="Proteomes" id="UP001219518"/>
    </source>
</evidence>
<accession>A0AAE1HMV2</accession>
<organism evidence="2 3">
    <name type="scientific">Frankliniella fusca</name>
    <dbReference type="NCBI Taxonomy" id="407009"/>
    <lineage>
        <taxon>Eukaryota</taxon>
        <taxon>Metazoa</taxon>
        <taxon>Ecdysozoa</taxon>
        <taxon>Arthropoda</taxon>
        <taxon>Hexapoda</taxon>
        <taxon>Insecta</taxon>
        <taxon>Pterygota</taxon>
        <taxon>Neoptera</taxon>
        <taxon>Paraneoptera</taxon>
        <taxon>Thysanoptera</taxon>
        <taxon>Terebrantia</taxon>
        <taxon>Thripoidea</taxon>
        <taxon>Thripidae</taxon>
        <taxon>Frankliniella</taxon>
    </lineage>
</organism>
<sequence length="261" mass="30054">MDHACRREVTDILRLDMMHFSCFVYPKGYEYQRVAEKLVRKYPSLKDITIPGTNTDGAFSLKCELVASFNRYRRSTGKNNPDIEEARANAGLTSRRSAPGGLRADKPGDKARRLCDPNCMDIPVEEGIVPDGPTEEICELLAQEWEKPEPNINTIILRLNLTARNRQALFKNGSAKDALSKYPPLRDPFHIFNDMDRFYRRNMPGLVKDYFTPERCDGAIHMLRTCGRVRQVTKSYLNMANRDEHEGTEEKWGNYKGRFNQ</sequence>
<gene>
    <name evidence="2" type="ORF">KUF71_002521</name>
</gene>
<proteinExistence type="predicted"/>
<dbReference type="AlphaFoldDB" id="A0AAE1HMV2"/>